<organism evidence="1">
    <name type="scientific">marine sediment metagenome</name>
    <dbReference type="NCBI Taxonomy" id="412755"/>
    <lineage>
        <taxon>unclassified sequences</taxon>
        <taxon>metagenomes</taxon>
        <taxon>ecological metagenomes</taxon>
    </lineage>
</organism>
<accession>X0T1J6</accession>
<gene>
    <name evidence="1" type="ORF">S01H1_18607</name>
</gene>
<sequence>MKVAFAYIDPSYRVMGPFHVGISSLIASLRQGGHECEFFHLLGDVDDEQFASFLKR</sequence>
<evidence type="ECO:0008006" key="2">
    <source>
        <dbReference type="Google" id="ProtNLM"/>
    </source>
</evidence>
<protein>
    <recommendedName>
        <fullName evidence="2">Glycosyltransferase subfamily 4-like N-terminal domain-containing protein</fullName>
    </recommendedName>
</protein>
<evidence type="ECO:0000313" key="1">
    <source>
        <dbReference type="EMBL" id="GAF82027.1"/>
    </source>
</evidence>
<proteinExistence type="predicted"/>
<dbReference type="AlphaFoldDB" id="X0T1J6"/>
<reference evidence="1" key="1">
    <citation type="journal article" date="2014" name="Front. Microbiol.">
        <title>High frequency of phylogenetically diverse reductive dehalogenase-homologous genes in deep subseafloor sedimentary metagenomes.</title>
        <authorList>
            <person name="Kawai M."/>
            <person name="Futagami T."/>
            <person name="Toyoda A."/>
            <person name="Takaki Y."/>
            <person name="Nishi S."/>
            <person name="Hori S."/>
            <person name="Arai W."/>
            <person name="Tsubouchi T."/>
            <person name="Morono Y."/>
            <person name="Uchiyama I."/>
            <person name="Ito T."/>
            <person name="Fujiyama A."/>
            <person name="Inagaki F."/>
            <person name="Takami H."/>
        </authorList>
    </citation>
    <scope>NUCLEOTIDE SEQUENCE</scope>
    <source>
        <strain evidence="1">Expedition CK06-06</strain>
    </source>
</reference>
<comment type="caution">
    <text evidence="1">The sequence shown here is derived from an EMBL/GenBank/DDBJ whole genome shotgun (WGS) entry which is preliminary data.</text>
</comment>
<name>X0T1J6_9ZZZZ</name>
<feature type="non-terminal residue" evidence="1">
    <location>
        <position position="56"/>
    </location>
</feature>
<dbReference type="EMBL" id="BARS01009963">
    <property type="protein sequence ID" value="GAF82027.1"/>
    <property type="molecule type" value="Genomic_DNA"/>
</dbReference>